<gene>
    <name evidence="1" type="ORF">SAMN05444365_106150</name>
</gene>
<protein>
    <recommendedName>
        <fullName evidence="3">SpoIIAA-like</fullName>
    </recommendedName>
</protein>
<name>A0A1H3QXA2_9ACTN</name>
<dbReference type="AlphaFoldDB" id="A0A1H3QXA2"/>
<reference evidence="2" key="1">
    <citation type="submission" date="2016-10" db="EMBL/GenBank/DDBJ databases">
        <authorList>
            <person name="Varghese N."/>
            <person name="Submissions S."/>
        </authorList>
    </citation>
    <scope>NUCLEOTIDE SEQUENCE [LARGE SCALE GENOMIC DNA]</scope>
    <source>
        <strain evidence="2">DSM 45245</strain>
    </source>
</reference>
<accession>A0A1H3QXA2</accession>
<dbReference type="Proteomes" id="UP000242415">
    <property type="component" value="Unassembled WGS sequence"/>
</dbReference>
<evidence type="ECO:0000313" key="1">
    <source>
        <dbReference type="EMBL" id="SDZ17339.1"/>
    </source>
</evidence>
<keyword evidence="2" id="KW-1185">Reference proteome</keyword>
<evidence type="ECO:0008006" key="3">
    <source>
        <dbReference type="Google" id="ProtNLM"/>
    </source>
</evidence>
<dbReference type="RefSeq" id="WP_091558689.1">
    <property type="nucleotide sequence ID" value="NZ_FNPH01000006.1"/>
</dbReference>
<evidence type="ECO:0000313" key="2">
    <source>
        <dbReference type="Proteomes" id="UP000242415"/>
    </source>
</evidence>
<dbReference type="EMBL" id="FNPH01000006">
    <property type="protein sequence ID" value="SDZ17339.1"/>
    <property type="molecule type" value="Genomic_DNA"/>
</dbReference>
<organism evidence="1 2">
    <name type="scientific">Micromonospora pattaloongensis</name>
    <dbReference type="NCBI Taxonomy" id="405436"/>
    <lineage>
        <taxon>Bacteria</taxon>
        <taxon>Bacillati</taxon>
        <taxon>Actinomycetota</taxon>
        <taxon>Actinomycetes</taxon>
        <taxon>Micromonosporales</taxon>
        <taxon>Micromonosporaceae</taxon>
        <taxon>Micromonospora</taxon>
    </lineage>
</organism>
<sequence>MQQLVSNDRYAIAVDTAKNRLYLTVKGYWLSPQDAPRYVEDLTTAAKRLRPQFAVLTDATTMRPHHEDVMPLHIAAQQALMAAGMSRVAEILPRAATRLQTRRLSNQSGMFKAEFDTHEEAEAWLDAQTAR</sequence>
<dbReference type="OrthoDB" id="7567792at2"/>
<dbReference type="STRING" id="405436.SAMN05444365_106150"/>
<proteinExistence type="predicted"/>